<comment type="caution">
    <text evidence="1">The sequence shown here is derived from an EMBL/GenBank/DDBJ whole genome shotgun (WGS) entry which is preliminary data.</text>
</comment>
<reference evidence="1 2" key="1">
    <citation type="journal article" date="2020" name="Microorganisms">
        <title>Osmotic Adaptation and Compatible Solute Biosynthesis of Phototrophic Bacteria as Revealed from Genome Analyses.</title>
        <authorList>
            <person name="Imhoff J.F."/>
            <person name="Rahn T."/>
            <person name="Kunzel S."/>
            <person name="Keller A."/>
            <person name="Neulinger S.C."/>
        </authorList>
    </citation>
    <scope>NUCLEOTIDE SEQUENCE [LARGE SCALE GENOMIC DNA]</scope>
    <source>
        <strain evidence="1 2">DSM 9895</strain>
    </source>
</reference>
<organism evidence="1 2">
    <name type="scientific">Rhodovibrio sodomensis</name>
    <dbReference type="NCBI Taxonomy" id="1088"/>
    <lineage>
        <taxon>Bacteria</taxon>
        <taxon>Pseudomonadati</taxon>
        <taxon>Pseudomonadota</taxon>
        <taxon>Alphaproteobacteria</taxon>
        <taxon>Rhodospirillales</taxon>
        <taxon>Rhodovibrionaceae</taxon>
        <taxon>Rhodovibrio</taxon>
    </lineage>
</organism>
<name>A0ABS1DJB6_9PROT</name>
<sequence length="104" mass="11460">MLDPDDGGNAIVSNVVTAAIAYADAITAKRIGLINQQDHRGIVKLLRQALGNALPREQEKRLGHLIANKDAAQYGARIISQDEANRLVDDLQRFAEWAEEVLQE</sequence>
<evidence type="ECO:0000313" key="2">
    <source>
        <dbReference type="Proteomes" id="UP001296873"/>
    </source>
</evidence>
<dbReference type="Proteomes" id="UP001296873">
    <property type="component" value="Unassembled WGS sequence"/>
</dbReference>
<dbReference type="EMBL" id="NRRL01000102">
    <property type="protein sequence ID" value="MBK1670591.1"/>
    <property type="molecule type" value="Genomic_DNA"/>
</dbReference>
<keyword evidence="2" id="KW-1185">Reference proteome</keyword>
<evidence type="ECO:0000313" key="1">
    <source>
        <dbReference type="EMBL" id="MBK1670591.1"/>
    </source>
</evidence>
<proteinExistence type="predicted"/>
<protein>
    <recommendedName>
        <fullName evidence="3">HEPN domain-containing protein</fullName>
    </recommendedName>
</protein>
<accession>A0ABS1DJB6</accession>
<gene>
    <name evidence="1" type="ORF">CKO28_21455</name>
</gene>
<evidence type="ECO:0008006" key="3">
    <source>
        <dbReference type="Google" id="ProtNLM"/>
    </source>
</evidence>
<dbReference type="Gene3D" id="1.20.120.330">
    <property type="entry name" value="Nucleotidyltransferases domain 2"/>
    <property type="match status" value="1"/>
</dbReference>